<organism evidence="9 10">
    <name type="scientific">Strongylus vulgaris</name>
    <name type="common">Blood worm</name>
    <dbReference type="NCBI Taxonomy" id="40348"/>
    <lineage>
        <taxon>Eukaryota</taxon>
        <taxon>Metazoa</taxon>
        <taxon>Ecdysozoa</taxon>
        <taxon>Nematoda</taxon>
        <taxon>Chromadorea</taxon>
        <taxon>Rhabditida</taxon>
        <taxon>Rhabditina</taxon>
        <taxon>Rhabditomorpha</taxon>
        <taxon>Strongyloidea</taxon>
        <taxon>Strongylidae</taxon>
        <taxon>Strongylus</taxon>
    </lineage>
</organism>
<dbReference type="EMBL" id="UYYB01001313">
    <property type="protein sequence ID" value="VDM65744.1"/>
    <property type="molecule type" value="Genomic_DNA"/>
</dbReference>
<feature type="region of interest" description="Disordered" evidence="7">
    <location>
        <begin position="1"/>
        <end position="69"/>
    </location>
</feature>
<keyword evidence="5" id="KW-0804">Transcription</keyword>
<keyword evidence="4" id="KW-0805">Transcription regulation</keyword>
<evidence type="ECO:0000313" key="10">
    <source>
        <dbReference type="Proteomes" id="UP000270094"/>
    </source>
</evidence>
<name>A0A3P7IJK5_STRVU</name>
<protein>
    <recommendedName>
        <fullName evidence="8">BAH domain-containing protein</fullName>
    </recommendedName>
</protein>
<reference evidence="9 10" key="1">
    <citation type="submission" date="2018-11" db="EMBL/GenBank/DDBJ databases">
        <authorList>
            <consortium name="Pathogen Informatics"/>
        </authorList>
    </citation>
    <scope>NUCLEOTIDE SEQUENCE [LARGE SCALE GENOMIC DNA]</scope>
</reference>
<evidence type="ECO:0000256" key="6">
    <source>
        <dbReference type="ARBA" id="ARBA00023242"/>
    </source>
</evidence>
<dbReference type="AlphaFoldDB" id="A0A3P7IJK5"/>
<feature type="compositionally biased region" description="Basic and acidic residues" evidence="7">
    <location>
        <begin position="45"/>
        <end position="54"/>
    </location>
</feature>
<evidence type="ECO:0000259" key="8">
    <source>
        <dbReference type="PROSITE" id="PS51038"/>
    </source>
</evidence>
<accession>A0A3P7IJK5</accession>
<evidence type="ECO:0000256" key="3">
    <source>
        <dbReference type="ARBA" id="ARBA00022853"/>
    </source>
</evidence>
<gene>
    <name evidence="9" type="ORF">SVUK_LOCUS742</name>
</gene>
<evidence type="ECO:0000313" key="9">
    <source>
        <dbReference type="EMBL" id="VDM65744.1"/>
    </source>
</evidence>
<keyword evidence="3" id="KW-0156">Chromatin regulator</keyword>
<sequence length="333" mass="37538">MKGSIQNVQTWPFPEDEEKLKLTPRSRPLSPVRVTSEFVNADGVVNRDDDEKSQTHSSSSSEEDDRLRDSVVLDIERPELPARSEADADGRTYLYAMRTHSGKYHDVGQFVLVFNPQRPTCDVMRIDKLWREKDGSEWFSGGYLARPCDIQHDAGRMFYIREREIKLGGSGKKDLAEYRVFRSPVVLDLMVFAVDQPDQTRRIEDIQSHCAVLTPKEFVKERPTEIPECDVFVCDSRIPGHSFAKGEPSSLFIKPTEKTTADDENYDPLNGSAPMHIDSAKPLRKFKVSISLNLVGGRAPRLPAVELLFHAVVGAEGGEDRPGEPSAFMIARF</sequence>
<dbReference type="GO" id="GO:0016586">
    <property type="term" value="C:RSC-type complex"/>
    <property type="evidence" value="ECO:0007669"/>
    <property type="project" value="InterPro"/>
</dbReference>
<comment type="subcellular location">
    <subcellularLocation>
        <location evidence="1">Nucleus</location>
    </subcellularLocation>
</comment>
<dbReference type="InterPro" id="IPR037382">
    <property type="entry name" value="Rsc/polybromo"/>
</dbReference>
<dbReference type="OrthoDB" id="7433265at2759"/>
<evidence type="ECO:0000256" key="1">
    <source>
        <dbReference type="ARBA" id="ARBA00004123"/>
    </source>
</evidence>
<proteinExistence type="predicted"/>
<dbReference type="InterPro" id="IPR043151">
    <property type="entry name" value="BAH_sf"/>
</dbReference>
<dbReference type="Gene3D" id="2.30.30.490">
    <property type="match status" value="1"/>
</dbReference>
<dbReference type="GO" id="GO:0006368">
    <property type="term" value="P:transcription elongation by RNA polymerase II"/>
    <property type="evidence" value="ECO:0007669"/>
    <property type="project" value="TreeGrafter"/>
</dbReference>
<evidence type="ECO:0000256" key="2">
    <source>
        <dbReference type="ARBA" id="ARBA00022737"/>
    </source>
</evidence>
<keyword evidence="2" id="KW-0677">Repeat</keyword>
<dbReference type="SMART" id="SM00439">
    <property type="entry name" value="BAH"/>
    <property type="match status" value="1"/>
</dbReference>
<feature type="domain" description="BAH" evidence="8">
    <location>
        <begin position="103"/>
        <end position="249"/>
    </location>
</feature>
<evidence type="ECO:0000256" key="4">
    <source>
        <dbReference type="ARBA" id="ARBA00023015"/>
    </source>
</evidence>
<keyword evidence="6" id="KW-0539">Nucleus</keyword>
<dbReference type="InterPro" id="IPR001025">
    <property type="entry name" value="BAH_dom"/>
</dbReference>
<dbReference type="Proteomes" id="UP000270094">
    <property type="component" value="Unassembled WGS sequence"/>
</dbReference>
<dbReference type="PROSITE" id="PS51038">
    <property type="entry name" value="BAH"/>
    <property type="match status" value="1"/>
</dbReference>
<keyword evidence="10" id="KW-1185">Reference proteome</keyword>
<feature type="compositionally biased region" description="Polar residues" evidence="7">
    <location>
        <begin position="1"/>
        <end position="10"/>
    </location>
</feature>
<evidence type="ECO:0000256" key="5">
    <source>
        <dbReference type="ARBA" id="ARBA00023163"/>
    </source>
</evidence>
<dbReference type="PANTHER" id="PTHR16062">
    <property type="entry name" value="SWI/SNF-RELATED"/>
    <property type="match status" value="1"/>
</dbReference>
<dbReference type="GO" id="GO:0016514">
    <property type="term" value="C:SWI/SNF complex"/>
    <property type="evidence" value="ECO:0007669"/>
    <property type="project" value="TreeGrafter"/>
</dbReference>
<dbReference type="GO" id="GO:0006338">
    <property type="term" value="P:chromatin remodeling"/>
    <property type="evidence" value="ECO:0007669"/>
    <property type="project" value="InterPro"/>
</dbReference>
<dbReference type="PANTHER" id="PTHR16062:SF19">
    <property type="entry name" value="PROTEIN POLYBROMO-1"/>
    <property type="match status" value="1"/>
</dbReference>
<evidence type="ECO:0000256" key="7">
    <source>
        <dbReference type="SAM" id="MobiDB-lite"/>
    </source>
</evidence>
<dbReference type="GO" id="GO:0003682">
    <property type="term" value="F:chromatin binding"/>
    <property type="evidence" value="ECO:0007669"/>
    <property type="project" value="InterPro"/>
</dbReference>